<dbReference type="Pfam" id="PF17762">
    <property type="entry name" value="HTH_ParB"/>
    <property type="match status" value="1"/>
</dbReference>
<dbReference type="Pfam" id="PF23552">
    <property type="entry name" value="ParB_C"/>
    <property type="match status" value="1"/>
</dbReference>
<dbReference type="GO" id="GO:0003677">
    <property type="term" value="F:DNA binding"/>
    <property type="evidence" value="ECO:0007669"/>
    <property type="project" value="UniProtKB-KW"/>
</dbReference>
<evidence type="ECO:0000256" key="4">
    <source>
        <dbReference type="SAM" id="Coils"/>
    </source>
</evidence>
<evidence type="ECO:0000259" key="5">
    <source>
        <dbReference type="SMART" id="SM00470"/>
    </source>
</evidence>
<dbReference type="InterPro" id="IPR004437">
    <property type="entry name" value="ParB/RepB/Spo0J"/>
</dbReference>
<dbReference type="CDD" id="cd16393">
    <property type="entry name" value="SPO0J_N"/>
    <property type="match status" value="1"/>
</dbReference>
<evidence type="ECO:0000256" key="2">
    <source>
        <dbReference type="ARBA" id="ARBA00022829"/>
    </source>
</evidence>
<evidence type="ECO:0000313" key="6">
    <source>
        <dbReference type="EMBL" id="PWE01053.1"/>
    </source>
</evidence>
<evidence type="ECO:0000313" key="7">
    <source>
        <dbReference type="Proteomes" id="UP000244956"/>
    </source>
</evidence>
<reference evidence="6 7" key="1">
    <citation type="submission" date="2018-05" db="EMBL/GenBank/DDBJ databases">
        <title>Marinilabilia rubrum sp. nov., isolated from saltern sediment.</title>
        <authorList>
            <person name="Zhang R."/>
        </authorList>
    </citation>
    <scope>NUCLEOTIDE SEQUENCE [LARGE SCALE GENOMIC DNA]</scope>
    <source>
        <strain evidence="6 7">WTE16</strain>
    </source>
</reference>
<dbReference type="Gene3D" id="1.10.10.2830">
    <property type="match status" value="1"/>
</dbReference>
<dbReference type="PANTHER" id="PTHR33375">
    <property type="entry name" value="CHROMOSOME-PARTITIONING PROTEIN PARB-RELATED"/>
    <property type="match status" value="1"/>
</dbReference>
<dbReference type="EMBL" id="QEWP01000001">
    <property type="protein sequence ID" value="PWE01053.1"/>
    <property type="molecule type" value="Genomic_DNA"/>
</dbReference>
<comment type="similarity">
    <text evidence="1">Belongs to the ParB family.</text>
</comment>
<dbReference type="InterPro" id="IPR036086">
    <property type="entry name" value="ParB/Sulfiredoxin_sf"/>
</dbReference>
<dbReference type="SUPFAM" id="SSF109709">
    <property type="entry name" value="KorB DNA-binding domain-like"/>
    <property type="match status" value="1"/>
</dbReference>
<keyword evidence="4" id="KW-0175">Coiled coil</keyword>
<protein>
    <submittedName>
        <fullName evidence="6">Chromosome partitioning protein ParB</fullName>
    </submittedName>
</protein>
<dbReference type="OrthoDB" id="9802051at2"/>
<dbReference type="SMART" id="SM00470">
    <property type="entry name" value="ParB"/>
    <property type="match status" value="1"/>
</dbReference>
<dbReference type="InterPro" id="IPR057240">
    <property type="entry name" value="ParB_dimer_C"/>
</dbReference>
<dbReference type="FunFam" id="3.90.1530.30:FF:000001">
    <property type="entry name" value="Chromosome partitioning protein ParB"/>
    <property type="match status" value="1"/>
</dbReference>
<dbReference type="RefSeq" id="WP_109262508.1">
    <property type="nucleotide sequence ID" value="NZ_QEWP01000001.1"/>
</dbReference>
<dbReference type="Proteomes" id="UP000244956">
    <property type="component" value="Unassembled WGS sequence"/>
</dbReference>
<dbReference type="PANTHER" id="PTHR33375:SF1">
    <property type="entry name" value="CHROMOSOME-PARTITIONING PROTEIN PARB-RELATED"/>
    <property type="match status" value="1"/>
</dbReference>
<sequence length="297" mass="33759">MARKNALGRGLGALIDNSEEYSQGAAAPKKPEAAINEIPVDKIEGNPWQPRSRFDEEKLNELAASIREIGIIQPLTLRKAADKFQLIAGERRFRAAKIAGLKTVPAYVRMAEDDTMLEMALVENIQREDLDPIEVAISYQRLMDECSLTQESMSERVGKKRSTISNYLRLLKLPAEIQLGLREKQITMGHARALINLDDQKGRIKIFDQIVKNDLSVRKVEELVRELAKGKETEKKEQKKEELPAEYEDLRQQLSNFFKTNIQFSRGNNGKGKIVIPFRSDDELEKIVNVLDKAKTK</sequence>
<dbReference type="InterPro" id="IPR041468">
    <property type="entry name" value="HTH_ParB/Spo0J"/>
</dbReference>
<dbReference type="Pfam" id="PF02195">
    <property type="entry name" value="ParB_N"/>
    <property type="match status" value="1"/>
</dbReference>
<dbReference type="FunFam" id="1.10.10.2830:FF:000001">
    <property type="entry name" value="Chromosome partitioning protein ParB"/>
    <property type="match status" value="1"/>
</dbReference>
<name>A0A2U2BDE2_9BACT</name>
<dbReference type="AlphaFoldDB" id="A0A2U2BDE2"/>
<dbReference type="Gene3D" id="3.90.1530.30">
    <property type="match status" value="1"/>
</dbReference>
<dbReference type="InterPro" id="IPR050336">
    <property type="entry name" value="Chromosome_partition/occlusion"/>
</dbReference>
<dbReference type="InterPro" id="IPR003115">
    <property type="entry name" value="ParB_N"/>
</dbReference>
<keyword evidence="3" id="KW-0238">DNA-binding</keyword>
<keyword evidence="2" id="KW-0159">Chromosome partition</keyword>
<comment type="caution">
    <text evidence="6">The sequence shown here is derived from an EMBL/GenBank/DDBJ whole genome shotgun (WGS) entry which is preliminary data.</text>
</comment>
<feature type="domain" description="ParB-like N-terminal" evidence="5">
    <location>
        <begin position="36"/>
        <end position="125"/>
    </location>
</feature>
<feature type="coiled-coil region" evidence="4">
    <location>
        <begin position="220"/>
        <end position="253"/>
    </location>
</feature>
<dbReference type="GO" id="GO:0045881">
    <property type="term" value="P:positive regulation of sporulation resulting in formation of a cellular spore"/>
    <property type="evidence" value="ECO:0007669"/>
    <property type="project" value="TreeGrafter"/>
</dbReference>
<dbReference type="GO" id="GO:0005694">
    <property type="term" value="C:chromosome"/>
    <property type="evidence" value="ECO:0007669"/>
    <property type="project" value="TreeGrafter"/>
</dbReference>
<gene>
    <name evidence="6" type="ORF">DDZ16_00770</name>
</gene>
<organism evidence="6 7">
    <name type="scientific">Marinilabilia rubra</name>
    <dbReference type="NCBI Taxonomy" id="2162893"/>
    <lineage>
        <taxon>Bacteria</taxon>
        <taxon>Pseudomonadati</taxon>
        <taxon>Bacteroidota</taxon>
        <taxon>Bacteroidia</taxon>
        <taxon>Marinilabiliales</taxon>
        <taxon>Marinilabiliaceae</taxon>
        <taxon>Marinilabilia</taxon>
    </lineage>
</organism>
<evidence type="ECO:0000256" key="1">
    <source>
        <dbReference type="ARBA" id="ARBA00006295"/>
    </source>
</evidence>
<keyword evidence="7" id="KW-1185">Reference proteome</keyword>
<accession>A0A2U2BDE2</accession>
<evidence type="ECO:0000256" key="3">
    <source>
        <dbReference type="ARBA" id="ARBA00023125"/>
    </source>
</evidence>
<dbReference type="NCBIfam" id="TIGR00180">
    <property type="entry name" value="parB_part"/>
    <property type="match status" value="1"/>
</dbReference>
<dbReference type="SUPFAM" id="SSF110849">
    <property type="entry name" value="ParB/Sulfiredoxin"/>
    <property type="match status" value="1"/>
</dbReference>
<dbReference type="GO" id="GO:0007059">
    <property type="term" value="P:chromosome segregation"/>
    <property type="evidence" value="ECO:0007669"/>
    <property type="project" value="UniProtKB-KW"/>
</dbReference>
<proteinExistence type="inferred from homology"/>